<dbReference type="EMBL" id="FNVR01000023">
    <property type="protein sequence ID" value="SEG30296.1"/>
    <property type="molecule type" value="Genomic_DNA"/>
</dbReference>
<proteinExistence type="predicted"/>
<feature type="coiled-coil region" evidence="1">
    <location>
        <begin position="290"/>
        <end position="317"/>
    </location>
</feature>
<dbReference type="STRING" id="1120964.GCA_001313265_04406"/>
<name>A0A1H5Z4K6_9BACT</name>
<dbReference type="GO" id="GO:0000731">
    <property type="term" value="P:DNA synthesis involved in DNA repair"/>
    <property type="evidence" value="ECO:0007669"/>
    <property type="project" value="TreeGrafter"/>
</dbReference>
<dbReference type="RefSeq" id="WP_103925906.1">
    <property type="nucleotide sequence ID" value="NZ_FNVR01000023.1"/>
</dbReference>
<organism evidence="3 4">
    <name type="scientific">Algoriphagus boritolerans DSM 17298 = JCM 18970</name>
    <dbReference type="NCBI Taxonomy" id="1120964"/>
    <lineage>
        <taxon>Bacteria</taxon>
        <taxon>Pseudomonadati</taxon>
        <taxon>Bacteroidota</taxon>
        <taxon>Cytophagia</taxon>
        <taxon>Cytophagales</taxon>
        <taxon>Cyclobacteriaceae</taxon>
        <taxon>Algoriphagus</taxon>
    </lineage>
</organism>
<dbReference type="Proteomes" id="UP000236736">
    <property type="component" value="Unassembled WGS sequence"/>
</dbReference>
<feature type="domain" description="Guanylate kinase-like" evidence="2">
    <location>
        <begin position="116"/>
        <end position="312"/>
    </location>
</feature>
<evidence type="ECO:0000313" key="4">
    <source>
        <dbReference type="Proteomes" id="UP000236736"/>
    </source>
</evidence>
<accession>A0A1H5Z4K6</accession>
<protein>
    <submittedName>
        <fullName evidence="3">DNA sulfur modification protein DndD</fullName>
    </submittedName>
</protein>
<keyword evidence="1" id="KW-0175">Coiled coil</keyword>
<evidence type="ECO:0000313" key="3">
    <source>
        <dbReference type="EMBL" id="SEG30296.1"/>
    </source>
</evidence>
<evidence type="ECO:0000259" key="2">
    <source>
        <dbReference type="PROSITE" id="PS50052"/>
    </source>
</evidence>
<sequence>MKYYFKKFAKQKIQSEADEFVWLLYFVYCSLMDIEAHGGEIWEHLKRRIKDFNFDKRTVTRIKNVSTFLLRNLGDDISTAFNSPVSKIKMIQVKDFRGFGSGFNGDCKGVCIDFDSNNTIFYGPNGSGKSSLCDALEYKLTGQVREAIRRNRRISDYIKRIGSTANPSLSISFVDDAIDGERLSESEKNYYSQAFIEKNRIQEFSLFGSKDTGIKKEQILSILIGMDDLSNLAKAFVQPTAFRTNLLSFKRSVVANKIASLNAANVSNTTLKKEHEETINAEKTKADTILAKTNATIADLDAELLKLDEAIQATNADTLSLSSVTVHSHTQQDFETAIQTLESNLQKFDELNTALIAAKTDLSFSNLYTAIQELQTTVTDSCPACDTPLASVTKNPFTKAAEELAKLQGIKEQEAEFIAHKTLVEQNLKSLESLHNYLNLNRTTITILNGLIPSGTPLHTASPQYSLSDRNQIDTTVSAIRTQLSTISNYFNEVDSLQQRQSHKQITINANNEKVSEFNRKKRAVESIKTNWENAQTKLDTVNLALGTYMTDLGELNTEKVVEDTYNSFIDSLVTAYTSFYTQLQTFKDTEFQTRFGKLESEIAGFYRQINKHDAEHDAVSLFKINNSDSDYKIEFQVKGSTVLEDASIKFSEGHLRSLGLSILLANAKINNLPFIIFDDVVNAIDSDHRANIIEMMVNDSYLKNTQQVVSTHDRLYWERFSVENQRGQFKSYILKCSMQGVVHYHYKLDFKEKIQNALDHFDIRQALLYSRIWFETIAKQYCMENNIQLTGTLKPNEFHVAIEPSLGSIYRVLKEKLTDNEHLKVLHTDEINYKGINQEHHSFDEFNFNFIHSRTSTEVQKIFEAVTGLDDDIQFLKNHDTILTNLLKSYKECCDKLKTLNARMPIHIQNGIIQKHDEILKQLRDFPTRMTKLKIETSLIQLAEGKIKKVLIGNIVSALMKKNGMI</sequence>
<dbReference type="PANTHER" id="PTHR32182:SF0">
    <property type="entry name" value="DNA REPLICATION AND REPAIR PROTEIN RECF"/>
    <property type="match status" value="1"/>
</dbReference>
<dbReference type="InterPro" id="IPR003395">
    <property type="entry name" value="RecF/RecN/SMC_N"/>
</dbReference>
<keyword evidence="4" id="KW-1185">Reference proteome</keyword>
<dbReference type="InterPro" id="IPR008144">
    <property type="entry name" value="Guanylate_kin-like_dom"/>
</dbReference>
<dbReference type="Pfam" id="PF02463">
    <property type="entry name" value="SMC_N"/>
    <property type="match status" value="1"/>
</dbReference>
<evidence type="ECO:0000256" key="1">
    <source>
        <dbReference type="SAM" id="Coils"/>
    </source>
</evidence>
<dbReference type="InterPro" id="IPR027417">
    <property type="entry name" value="P-loop_NTPase"/>
</dbReference>
<dbReference type="PROSITE" id="PS50052">
    <property type="entry name" value="GUANYLATE_KINASE_2"/>
    <property type="match status" value="1"/>
</dbReference>
<dbReference type="Gene3D" id="3.40.50.300">
    <property type="entry name" value="P-loop containing nucleotide triphosphate hydrolases"/>
    <property type="match status" value="2"/>
</dbReference>
<dbReference type="AlphaFoldDB" id="A0A1H5Z4K6"/>
<dbReference type="GO" id="GO:0006302">
    <property type="term" value="P:double-strand break repair"/>
    <property type="evidence" value="ECO:0007669"/>
    <property type="project" value="TreeGrafter"/>
</dbReference>
<reference evidence="4" key="1">
    <citation type="submission" date="2016-10" db="EMBL/GenBank/DDBJ databases">
        <authorList>
            <person name="Varghese N."/>
            <person name="Submissions S."/>
        </authorList>
    </citation>
    <scope>NUCLEOTIDE SEQUENCE [LARGE SCALE GENOMIC DNA]</scope>
    <source>
        <strain evidence="4">DSM 17298</strain>
    </source>
</reference>
<gene>
    <name evidence="3" type="ORF">SAMN03080598_03295</name>
</gene>
<dbReference type="OrthoDB" id="1023918at2"/>
<dbReference type="SUPFAM" id="SSF52540">
    <property type="entry name" value="P-loop containing nucleoside triphosphate hydrolases"/>
    <property type="match status" value="1"/>
</dbReference>
<dbReference type="PANTHER" id="PTHR32182">
    <property type="entry name" value="DNA REPLICATION AND REPAIR PROTEIN RECF"/>
    <property type="match status" value="1"/>
</dbReference>